<organism evidence="2 3">
    <name type="scientific">Blautia producta</name>
    <dbReference type="NCBI Taxonomy" id="33035"/>
    <lineage>
        <taxon>Bacteria</taxon>
        <taxon>Bacillati</taxon>
        <taxon>Bacillota</taxon>
        <taxon>Clostridia</taxon>
        <taxon>Lachnospirales</taxon>
        <taxon>Lachnospiraceae</taxon>
        <taxon>Blautia</taxon>
    </lineage>
</organism>
<sequence>MAEKITAGIFLAFMGWEDLRSKTVAVWKILLFLTGSLICTAVKTKGIPKEMWNVVTSLIPGGLPGLLLLVLGRVSGWAVGSADGIIVLILGTYLGLWQTLSVLSGAFLLAVLTAGFLMAVQKKDRKYEMPFVPFLFGGMVFHFIIG</sequence>
<dbReference type="Proteomes" id="UP000289794">
    <property type="component" value="Chromosome"/>
</dbReference>
<keyword evidence="1" id="KW-0472">Membrane</keyword>
<keyword evidence="1" id="KW-1133">Transmembrane helix</keyword>
<accession>A0A4P6LUE0</accession>
<proteinExistence type="predicted"/>
<feature type="transmembrane region" description="Helical" evidence="1">
    <location>
        <begin position="24"/>
        <end position="42"/>
    </location>
</feature>
<name>A0A4P6LUE0_9FIRM</name>
<keyword evidence="1" id="KW-0812">Transmembrane</keyword>
<feature type="transmembrane region" description="Helical" evidence="1">
    <location>
        <begin position="96"/>
        <end position="120"/>
    </location>
</feature>
<evidence type="ECO:0000313" key="2">
    <source>
        <dbReference type="EMBL" id="QBE95606.1"/>
    </source>
</evidence>
<evidence type="ECO:0000313" key="3">
    <source>
        <dbReference type="Proteomes" id="UP000289794"/>
    </source>
</evidence>
<protein>
    <recommendedName>
        <fullName evidence="4">Prepilin peptidase</fullName>
    </recommendedName>
</protein>
<dbReference type="KEGG" id="bpro:PMF13cell1_01129"/>
<evidence type="ECO:0008006" key="4">
    <source>
        <dbReference type="Google" id="ProtNLM"/>
    </source>
</evidence>
<dbReference type="AlphaFoldDB" id="A0A4P6LUE0"/>
<reference evidence="2 3" key="1">
    <citation type="submission" date="2019-01" db="EMBL/GenBank/DDBJ databases">
        <title>PMF-metabolizing Aryl O-demethylase.</title>
        <authorList>
            <person name="Kim M."/>
        </authorList>
    </citation>
    <scope>NUCLEOTIDE SEQUENCE [LARGE SCALE GENOMIC DNA]</scope>
    <source>
        <strain evidence="2 3">PMF1</strain>
    </source>
</reference>
<gene>
    <name evidence="2" type="ORF">PMF13cell1_01129</name>
</gene>
<dbReference type="EMBL" id="CP035945">
    <property type="protein sequence ID" value="QBE95606.1"/>
    <property type="molecule type" value="Genomic_DNA"/>
</dbReference>
<dbReference type="RefSeq" id="WP_130180097.1">
    <property type="nucleotide sequence ID" value="NZ_CP035945.1"/>
</dbReference>
<evidence type="ECO:0000256" key="1">
    <source>
        <dbReference type="SAM" id="Phobius"/>
    </source>
</evidence>
<feature type="transmembrane region" description="Helical" evidence="1">
    <location>
        <begin position="54"/>
        <end position="76"/>
    </location>
</feature>
<feature type="transmembrane region" description="Helical" evidence="1">
    <location>
        <begin position="127"/>
        <end position="145"/>
    </location>
</feature>